<protein>
    <recommendedName>
        <fullName evidence="3">WG repeat-containing protein</fullName>
    </recommendedName>
</protein>
<dbReference type="RefSeq" id="WP_054409313.1">
    <property type="nucleotide sequence ID" value="NZ_FOYA01000002.1"/>
</dbReference>
<dbReference type="InterPro" id="IPR032774">
    <property type="entry name" value="WG_beta_rep"/>
</dbReference>
<gene>
    <name evidence="1" type="ORF">AM493_17315</name>
</gene>
<dbReference type="Pfam" id="PF14903">
    <property type="entry name" value="WG_beta_rep"/>
    <property type="match status" value="3"/>
</dbReference>
<dbReference type="OrthoDB" id="623514at2"/>
<evidence type="ECO:0000313" key="1">
    <source>
        <dbReference type="EMBL" id="KOS07601.1"/>
    </source>
</evidence>
<accession>A0A0M8MJP7</accession>
<comment type="caution">
    <text evidence="1">The sequence shown here is derived from an EMBL/GenBank/DDBJ whole genome shotgun (WGS) entry which is preliminary data.</text>
</comment>
<dbReference type="EMBL" id="LIYD01000005">
    <property type="protein sequence ID" value="KOS07601.1"/>
    <property type="molecule type" value="Genomic_DNA"/>
</dbReference>
<evidence type="ECO:0000313" key="2">
    <source>
        <dbReference type="Proteomes" id="UP000037755"/>
    </source>
</evidence>
<dbReference type="PANTHER" id="PTHR37841:SF1">
    <property type="entry name" value="DUF3298 DOMAIN-CONTAINING PROTEIN"/>
    <property type="match status" value="1"/>
</dbReference>
<organism evidence="1 2">
    <name type="scientific">Flavobacterium akiainvivens</name>
    <dbReference type="NCBI Taxonomy" id="1202724"/>
    <lineage>
        <taxon>Bacteria</taxon>
        <taxon>Pseudomonadati</taxon>
        <taxon>Bacteroidota</taxon>
        <taxon>Flavobacteriia</taxon>
        <taxon>Flavobacteriales</taxon>
        <taxon>Flavobacteriaceae</taxon>
        <taxon>Flavobacterium</taxon>
    </lineage>
</organism>
<proteinExistence type="predicted"/>
<dbReference type="STRING" id="1202724.AM493_17315"/>
<dbReference type="PANTHER" id="PTHR37841">
    <property type="entry name" value="GLR2918 PROTEIN"/>
    <property type="match status" value="1"/>
</dbReference>
<dbReference type="PATRIC" id="fig|1202724.3.peg.3600"/>
<name>A0A0M8MJP7_9FLAO</name>
<dbReference type="Proteomes" id="UP000037755">
    <property type="component" value="Unassembled WGS sequence"/>
</dbReference>
<evidence type="ECO:0008006" key="3">
    <source>
        <dbReference type="Google" id="ProtNLM"/>
    </source>
</evidence>
<dbReference type="AlphaFoldDB" id="A0A0M8MJP7"/>
<keyword evidence="2" id="KW-1185">Reference proteome</keyword>
<sequence>MKKSLLLVVSLVCFAAYSQKKFMPDAHGHVSGKAFGVFISQRGYKLVGSFDTVSKKPLLRYAKVLKDSLWGFIDTEGIEVIKPQFAFVEDFKDGYARAGRYVFYEGTHIVESNKYWLINLKGETISREYGYMGMADKGFRIVREGFTYGVLQAEGKELLPTEYDGITIHEDFFLIWNNKKAAVFSHKGEQLTDFMFGNLEPAGPFLIEYSDIGIRLVDPDMLIPLSTSWYHPYEYLNMNMDLPWPQDKKVVALKKAEKCYLLNQKGQQVGEAYNHLQQQSAHYYFGSNETGNWLLNEDGKKVLKLNYHVGISHDEKFFEVRLGDDDYRYYNGRFREIELPAYDYATPVGNNLLAVKKGFKWGLADYKGRLQAPLEYERPDSFFGYNYDEQLIADKGYNETGVIDKKGRVVIPCMYDNIIPIGTLFLPSRQEYELPPAERAYVVSKDGLSGIFDTKGKQLLDIAYEEIQVMDKRGYYAVLKNGLWGIVNNRFETAAQPRFTDIIDEYPGEGLVLVNSYSGKALVDYNGNEEMPFRYELRENIRINEAITYITKYRGAGLNFKGMFVVDISGGVYWVDLYNNRYEFNERIGVN</sequence>
<reference evidence="1 2" key="1">
    <citation type="submission" date="2015-08" db="EMBL/GenBank/DDBJ databases">
        <title>Whole genome sequence of Flavobacterium akiainvivens IK-1T, from decaying Wikstroemia oahuensis, an endemic Hawaiian shrub.</title>
        <authorList>
            <person name="Wan X."/>
            <person name="Hou S."/>
            <person name="Saito J."/>
            <person name="Donachie S."/>
        </authorList>
    </citation>
    <scope>NUCLEOTIDE SEQUENCE [LARGE SCALE GENOMIC DNA]</scope>
    <source>
        <strain evidence="1 2">IK-1</strain>
    </source>
</reference>